<proteinExistence type="predicted"/>
<sequence>MKQGFNAPLYATQNSSLTKGINKRLTRKHPFLIIFFLFLFYAKQSKHPVISIGAGIFHTGYFGFCFD</sequence>
<protein>
    <submittedName>
        <fullName evidence="1">Uncharacterized protein</fullName>
    </submittedName>
</protein>
<dbReference type="EMBL" id="BAZW01000044">
    <property type="protein sequence ID" value="GAO31341.1"/>
    <property type="molecule type" value="Genomic_DNA"/>
</dbReference>
<dbReference type="AlphaFoldDB" id="A0A0E9M1T6"/>
<evidence type="ECO:0000313" key="2">
    <source>
        <dbReference type="Proteomes" id="UP000032900"/>
    </source>
</evidence>
<evidence type="ECO:0000313" key="1">
    <source>
        <dbReference type="EMBL" id="GAO31341.1"/>
    </source>
</evidence>
<dbReference type="Proteomes" id="UP000032900">
    <property type="component" value="Unassembled WGS sequence"/>
</dbReference>
<comment type="caution">
    <text evidence="1">The sequence shown here is derived from an EMBL/GenBank/DDBJ whole genome shotgun (WGS) entry which is preliminary data.</text>
</comment>
<accession>A0A0E9M1T6</accession>
<keyword evidence="2" id="KW-1185">Reference proteome</keyword>
<name>A0A0E9M1T6_9BACT</name>
<dbReference type="STRING" id="1236989.JCM15548_13692"/>
<gene>
    <name evidence="1" type="ORF">JCM15548_13692</name>
</gene>
<organism evidence="1 2">
    <name type="scientific">Geofilum rubicundum JCM 15548</name>
    <dbReference type="NCBI Taxonomy" id="1236989"/>
    <lineage>
        <taxon>Bacteria</taxon>
        <taxon>Pseudomonadati</taxon>
        <taxon>Bacteroidota</taxon>
        <taxon>Bacteroidia</taxon>
        <taxon>Marinilabiliales</taxon>
        <taxon>Marinilabiliaceae</taxon>
        <taxon>Geofilum</taxon>
    </lineage>
</organism>
<reference evidence="1 2" key="1">
    <citation type="journal article" date="2015" name="Microbes Environ.">
        <title>Distribution and evolution of nitrogen fixation genes in the phylum bacteroidetes.</title>
        <authorList>
            <person name="Inoue J."/>
            <person name="Oshima K."/>
            <person name="Suda W."/>
            <person name="Sakamoto M."/>
            <person name="Iino T."/>
            <person name="Noda S."/>
            <person name="Hongoh Y."/>
            <person name="Hattori M."/>
            <person name="Ohkuma M."/>
        </authorList>
    </citation>
    <scope>NUCLEOTIDE SEQUENCE [LARGE SCALE GENOMIC DNA]</scope>
    <source>
        <strain evidence="1">JCM 15548</strain>
    </source>
</reference>